<evidence type="ECO:0000313" key="3">
    <source>
        <dbReference type="Proteomes" id="UP000202511"/>
    </source>
</evidence>
<accession>A0A0B5JAR5</accession>
<keyword evidence="1" id="KW-1133">Transmembrane helix</keyword>
<dbReference type="KEGG" id="vg:23462988"/>
<keyword evidence="1" id="KW-0812">Transmembrane</keyword>
<proteinExistence type="predicted"/>
<organism evidence="2 3">
    <name type="scientific">Pandoravirus inopinatum</name>
    <dbReference type="NCBI Taxonomy" id="1605721"/>
    <lineage>
        <taxon>Viruses</taxon>
        <taxon>Pandoravirus</taxon>
    </lineage>
</organism>
<dbReference type="GeneID" id="23462988"/>
<dbReference type="EMBL" id="KP136319">
    <property type="protein sequence ID" value="AJF98071.1"/>
    <property type="molecule type" value="Genomic_DNA"/>
</dbReference>
<dbReference type="Proteomes" id="UP000202511">
    <property type="component" value="Segment"/>
</dbReference>
<feature type="transmembrane region" description="Helical" evidence="1">
    <location>
        <begin position="39"/>
        <end position="57"/>
    </location>
</feature>
<dbReference type="RefSeq" id="YP_009120306.1">
    <property type="nucleotide sequence ID" value="NC_026440.1"/>
</dbReference>
<evidence type="ECO:0000256" key="1">
    <source>
        <dbReference type="SAM" id="Phobius"/>
    </source>
</evidence>
<evidence type="ECO:0000313" key="2">
    <source>
        <dbReference type="EMBL" id="AJF98071.1"/>
    </source>
</evidence>
<keyword evidence="1" id="KW-0472">Membrane</keyword>
<name>A0A0B5JAR5_9VIRU</name>
<reference evidence="2 3" key="1">
    <citation type="journal article" date="2015" name="Parasitol. Res.">
        <title>Viruses in close associations with free-living amoebae.</title>
        <authorList>
            <person name="Scheid P."/>
        </authorList>
    </citation>
    <scope>NUCLEOTIDE SEQUENCE [LARGE SCALE GENOMIC DNA]</scope>
    <source>
        <strain evidence="2">KlaHel</strain>
    </source>
</reference>
<protein>
    <submittedName>
        <fullName evidence="2">Uncharacterized protein</fullName>
    </submittedName>
</protein>
<sequence length="181" mass="20396">MVGAHIFFWWLVADNGRPCVAMSQRKNPRAAKNADDADPLANAIYLVFCLNFAYFFLDFSQVCMGRRDASRDRTCVESAAQDREGAPCCARADDATAFCKLGERKKNTTAKYIEKNKFVISLFFFFFGPDHFLAAVRSPLALRAQAQGRRRWGDMRKDNDCNTSAGTSVSCVCQIFPKYDL</sequence>